<reference evidence="2 3" key="1">
    <citation type="submission" date="2023-12" db="EMBL/GenBank/DDBJ databases">
        <title>Description of new species of Mycobacterium terrae complex isolated from sewage at the Sao Paulo Zoological Park Foundation in Brazil.</title>
        <authorList>
            <person name="Romagnoli C.L."/>
            <person name="Conceicao E.C."/>
            <person name="Machado E."/>
            <person name="Barreto L.B.P.F."/>
            <person name="Sharma A."/>
            <person name="Silva N.M."/>
            <person name="Marques L.E."/>
            <person name="Juliana M.A."/>
            <person name="Lourenco M.C.S."/>
            <person name="Digiampietri L.A."/>
            <person name="Suffys P.N."/>
            <person name="Viana-Niero C."/>
        </authorList>
    </citation>
    <scope>NUCLEOTIDE SEQUENCE [LARGE SCALE GENOMIC DNA]</scope>
    <source>
        <strain evidence="2 3">MYC017</strain>
    </source>
</reference>
<organism evidence="2 3">
    <name type="scientific">[Mycobacterium] vasticus</name>
    <dbReference type="NCBI Taxonomy" id="2875777"/>
    <lineage>
        <taxon>Bacteria</taxon>
        <taxon>Bacillati</taxon>
        <taxon>Actinomycetota</taxon>
        <taxon>Actinomycetes</taxon>
        <taxon>Mycobacteriales</taxon>
        <taxon>Mycobacteriaceae</taxon>
        <taxon>Mycolicibacter</taxon>
    </lineage>
</organism>
<feature type="transmembrane region" description="Helical" evidence="1">
    <location>
        <begin position="56"/>
        <end position="76"/>
    </location>
</feature>
<dbReference type="RefSeq" id="WP_329779665.1">
    <property type="nucleotide sequence ID" value="NZ_JAYJJQ010000025.1"/>
</dbReference>
<evidence type="ECO:0008006" key="4">
    <source>
        <dbReference type="Google" id="ProtNLM"/>
    </source>
</evidence>
<evidence type="ECO:0000256" key="1">
    <source>
        <dbReference type="SAM" id="Phobius"/>
    </source>
</evidence>
<dbReference type="Proteomes" id="UP001299283">
    <property type="component" value="Unassembled WGS sequence"/>
</dbReference>
<gene>
    <name evidence="2" type="ORF">K5L39_19440</name>
</gene>
<comment type="caution">
    <text evidence="2">The sequence shown here is derived from an EMBL/GenBank/DDBJ whole genome shotgun (WGS) entry which is preliminary data.</text>
</comment>
<dbReference type="EMBL" id="JAYJJQ010000025">
    <property type="protein sequence ID" value="MEB3071357.1"/>
    <property type="molecule type" value="Genomic_DNA"/>
</dbReference>
<sequence length="112" mass="12249">RYWALSCPPVGSFSCPPTLMRRLRVDSVAFALLGMFLGYLAWLVALAAIILTTPIYYWWTIVAAAALAILTSVAFTKARSRKGKPVAFAYWFAPLLPSIMSAYVVALVIFGG</sequence>
<protein>
    <recommendedName>
        <fullName evidence="4">Type VII secretion integral membrane protein EccD</fullName>
    </recommendedName>
</protein>
<evidence type="ECO:0000313" key="2">
    <source>
        <dbReference type="EMBL" id="MEB3071357.1"/>
    </source>
</evidence>
<keyword evidence="3" id="KW-1185">Reference proteome</keyword>
<feature type="transmembrane region" description="Helical" evidence="1">
    <location>
        <begin position="88"/>
        <end position="110"/>
    </location>
</feature>
<proteinExistence type="predicted"/>
<name>A0ABU5Z1S6_9MYCO</name>
<accession>A0ABU5Z1S6</accession>
<keyword evidence="1" id="KW-0812">Transmembrane</keyword>
<keyword evidence="1" id="KW-1133">Transmembrane helix</keyword>
<keyword evidence="1" id="KW-0472">Membrane</keyword>
<feature type="transmembrane region" description="Helical" evidence="1">
    <location>
        <begin position="28"/>
        <end position="50"/>
    </location>
</feature>
<feature type="non-terminal residue" evidence="2">
    <location>
        <position position="1"/>
    </location>
</feature>
<evidence type="ECO:0000313" key="3">
    <source>
        <dbReference type="Proteomes" id="UP001299283"/>
    </source>
</evidence>